<dbReference type="PANTHER" id="PTHR48051">
    <property type="match status" value="1"/>
</dbReference>
<organism evidence="5 6">
    <name type="scientific">Entomortierella chlamydospora</name>
    <dbReference type="NCBI Taxonomy" id="101097"/>
    <lineage>
        <taxon>Eukaryota</taxon>
        <taxon>Fungi</taxon>
        <taxon>Fungi incertae sedis</taxon>
        <taxon>Mucoromycota</taxon>
        <taxon>Mortierellomycotina</taxon>
        <taxon>Mortierellomycetes</taxon>
        <taxon>Mortierellales</taxon>
        <taxon>Mortierellaceae</taxon>
        <taxon>Entomortierella</taxon>
    </lineage>
</organism>
<dbReference type="EMBL" id="JAAAID010001018">
    <property type="protein sequence ID" value="KAG0012221.1"/>
    <property type="molecule type" value="Genomic_DNA"/>
</dbReference>
<dbReference type="PROSITE" id="PS51450">
    <property type="entry name" value="LRR"/>
    <property type="match status" value="2"/>
</dbReference>
<feature type="compositionally biased region" description="Low complexity" evidence="3">
    <location>
        <begin position="487"/>
        <end position="510"/>
    </location>
</feature>
<dbReference type="InterPro" id="IPR032675">
    <property type="entry name" value="LRR_dom_sf"/>
</dbReference>
<feature type="compositionally biased region" description="Polar residues" evidence="3">
    <location>
        <begin position="49"/>
        <end position="58"/>
    </location>
</feature>
<dbReference type="Gene3D" id="3.80.10.10">
    <property type="entry name" value="Ribonuclease Inhibitor"/>
    <property type="match status" value="1"/>
</dbReference>
<feature type="compositionally biased region" description="Low complexity" evidence="3">
    <location>
        <begin position="391"/>
        <end position="421"/>
    </location>
</feature>
<dbReference type="PRINTS" id="PR00019">
    <property type="entry name" value="LEURICHRPT"/>
</dbReference>
<protein>
    <recommendedName>
        <fullName evidence="4">Disease resistance R13L4/SHOC-2-like LRR domain-containing protein</fullName>
    </recommendedName>
</protein>
<evidence type="ECO:0000256" key="1">
    <source>
        <dbReference type="ARBA" id="ARBA00022614"/>
    </source>
</evidence>
<feature type="compositionally biased region" description="Low complexity" evidence="3">
    <location>
        <begin position="455"/>
        <end position="472"/>
    </location>
</feature>
<feature type="region of interest" description="Disordered" evidence="3">
    <location>
        <begin position="375"/>
        <end position="436"/>
    </location>
</feature>
<keyword evidence="6" id="KW-1185">Reference proteome</keyword>
<accession>A0A9P6MTW2</accession>
<gene>
    <name evidence="5" type="ORF">BGZ80_000114</name>
</gene>
<feature type="region of interest" description="Disordered" evidence="3">
    <location>
        <begin position="537"/>
        <end position="557"/>
    </location>
</feature>
<dbReference type="Proteomes" id="UP000703661">
    <property type="component" value="Unassembled WGS sequence"/>
</dbReference>
<feature type="compositionally biased region" description="Basic and acidic residues" evidence="3">
    <location>
        <begin position="76"/>
        <end position="85"/>
    </location>
</feature>
<feature type="domain" description="Disease resistance R13L4/SHOC-2-like LRR" evidence="4">
    <location>
        <begin position="152"/>
        <end position="221"/>
    </location>
</feature>
<dbReference type="InterPro" id="IPR050216">
    <property type="entry name" value="LRR_domain-containing"/>
</dbReference>
<dbReference type="Pfam" id="PF23598">
    <property type="entry name" value="LRR_14"/>
    <property type="match status" value="1"/>
</dbReference>
<evidence type="ECO:0000259" key="4">
    <source>
        <dbReference type="Pfam" id="PF23598"/>
    </source>
</evidence>
<comment type="caution">
    <text evidence="5">The sequence shown here is derived from an EMBL/GenBank/DDBJ whole genome shotgun (WGS) entry which is preliminary data.</text>
</comment>
<feature type="region of interest" description="Disordered" evidence="3">
    <location>
        <begin position="18"/>
        <end position="89"/>
    </location>
</feature>
<sequence length="603" mass="64305">MDIISALSIAERPYQSSSYDFFSSSSSSSPLPSSSTTTSQQLLTKQDSKTNQLGSTAVGSDFRGHASSKKTPCYELKGDDLQKPQDDDEQDFMDSWDENTLRLEGCESDSILDEEMEQLSPIPFSELQSLTNIGLCNHGLVRLSSNIRLLASATCVQLIPAEIGFLRNLTLLDLSKNNLTNLPETITYLTKLVDLKLSCNQLESIPAGIGGLTKLAALSLDNNKLESIPPQIGLIKGLVSLDLSENPITVLPAEVGKLQFLRRLKLDQCPLIEEFSHSPLHSPPTLLELAARVIVRHDVPVPPMIVPHLKEYIKSAGTCSFCDGPYFDSWVKRGKMIEKNDIIIPLEYTLCQPHWNTEQERIKLLFCKRPITSPPPKIPTASSQQSKAESKTLSSSSSSSSSSPSSSSGPATLSSSGSSSSNAPNRSANRKYISENGARERPLSIIGSRFSFLKNSKGSSSGSSGSGSNSSRGGNGGRPISTYRTNSMPTVMSSTSTLVSSPSPLSSVSVYSSSASTSASTTSPSVFGSNNLDIATTTANNNNNNNVNNGNSTRPTVRRSVTSAIFARATSKLRRPLSMGPGLESAVVGLGLSAAEAGPAPAE</sequence>
<feature type="compositionally biased region" description="Low complexity" evidence="3">
    <location>
        <begin position="18"/>
        <end position="45"/>
    </location>
</feature>
<dbReference type="PANTHER" id="PTHR48051:SF1">
    <property type="entry name" value="RAS SUPPRESSOR PROTEIN 1"/>
    <property type="match status" value="1"/>
</dbReference>
<dbReference type="GO" id="GO:0005737">
    <property type="term" value="C:cytoplasm"/>
    <property type="evidence" value="ECO:0007669"/>
    <property type="project" value="TreeGrafter"/>
</dbReference>
<dbReference type="AlphaFoldDB" id="A0A9P6MTW2"/>
<proteinExistence type="predicted"/>
<keyword evidence="1" id="KW-0433">Leucine-rich repeat</keyword>
<reference evidence="5" key="1">
    <citation type="journal article" date="2020" name="Fungal Divers.">
        <title>Resolving the Mortierellaceae phylogeny through synthesis of multi-gene phylogenetics and phylogenomics.</title>
        <authorList>
            <person name="Vandepol N."/>
            <person name="Liber J."/>
            <person name="Desiro A."/>
            <person name="Na H."/>
            <person name="Kennedy M."/>
            <person name="Barry K."/>
            <person name="Grigoriev I.V."/>
            <person name="Miller A.N."/>
            <person name="O'Donnell K."/>
            <person name="Stajich J.E."/>
            <person name="Bonito G."/>
        </authorList>
    </citation>
    <scope>NUCLEOTIDE SEQUENCE</scope>
    <source>
        <strain evidence="5">NRRL 2769</strain>
    </source>
</reference>
<dbReference type="InterPro" id="IPR003591">
    <property type="entry name" value="Leu-rich_rpt_typical-subtyp"/>
</dbReference>
<evidence type="ECO:0000256" key="3">
    <source>
        <dbReference type="SAM" id="MobiDB-lite"/>
    </source>
</evidence>
<dbReference type="SUPFAM" id="SSF52058">
    <property type="entry name" value="L domain-like"/>
    <property type="match status" value="1"/>
</dbReference>
<evidence type="ECO:0000313" key="6">
    <source>
        <dbReference type="Proteomes" id="UP000703661"/>
    </source>
</evidence>
<evidence type="ECO:0000256" key="2">
    <source>
        <dbReference type="ARBA" id="ARBA00022737"/>
    </source>
</evidence>
<dbReference type="InterPro" id="IPR001611">
    <property type="entry name" value="Leu-rich_rpt"/>
</dbReference>
<feature type="compositionally biased region" description="Low complexity" evidence="3">
    <location>
        <begin position="540"/>
        <end position="551"/>
    </location>
</feature>
<evidence type="ECO:0000313" key="5">
    <source>
        <dbReference type="EMBL" id="KAG0012221.1"/>
    </source>
</evidence>
<dbReference type="InterPro" id="IPR055414">
    <property type="entry name" value="LRR_R13L4/SHOC2-like"/>
</dbReference>
<feature type="region of interest" description="Disordered" evidence="3">
    <location>
        <begin position="455"/>
        <end position="510"/>
    </location>
</feature>
<keyword evidence="2" id="KW-0677">Repeat</keyword>
<name>A0A9P6MTW2_9FUNG</name>
<dbReference type="SMART" id="SM00369">
    <property type="entry name" value="LRR_TYP"/>
    <property type="match status" value="4"/>
</dbReference>